<keyword evidence="3" id="KW-1048">Host nucleus</keyword>
<keyword evidence="4" id="KW-0945">Host-virus interaction</keyword>
<dbReference type="Proteomes" id="UP000136399">
    <property type="component" value="Segment"/>
</dbReference>
<feature type="compositionally biased region" description="Low complexity" evidence="10">
    <location>
        <begin position="43"/>
        <end position="61"/>
    </location>
</feature>
<dbReference type="RefSeq" id="YP_004123749.1">
    <property type="nucleotide sequence ID" value="NC_014899.1"/>
</dbReference>
<evidence type="ECO:0000256" key="2">
    <source>
        <dbReference type="ARBA" id="ARBA00022553"/>
    </source>
</evidence>
<feature type="compositionally biased region" description="Pro residues" evidence="10">
    <location>
        <begin position="71"/>
        <end position="86"/>
    </location>
</feature>
<dbReference type="InterPro" id="IPR036368">
    <property type="entry name" value="ADBP_zn-bd_sf"/>
</dbReference>
<keyword evidence="9" id="KW-0238">DNA-binding</keyword>
<dbReference type="SUPFAM" id="SSF57917">
    <property type="entry name" value="Zn-binding domains of ADDBP"/>
    <property type="match status" value="2"/>
</dbReference>
<dbReference type="Pfam" id="PF03728">
    <property type="entry name" value="Viral_DNA_Zn_bi"/>
    <property type="match status" value="2"/>
</dbReference>
<organism evidence="13 14">
    <name type="scientific">Murine adenovirus 2</name>
    <dbReference type="NCBI Taxonomy" id="931972"/>
    <lineage>
        <taxon>Viruses</taxon>
        <taxon>Varidnaviria</taxon>
        <taxon>Bamfordvirae</taxon>
        <taxon>Preplasmiviricota</taxon>
        <taxon>Polisuviricotina</taxon>
        <taxon>Pharingeaviricetes</taxon>
        <taxon>Rowavirales</taxon>
        <taxon>Adenoviridae</taxon>
        <taxon>Mastadenovirus</taxon>
        <taxon>Mastadenovirus muris</taxon>
        <taxon>Murine mastadenovirus B</taxon>
    </lineage>
</organism>
<evidence type="ECO:0000256" key="5">
    <source>
        <dbReference type="ARBA" id="ARBA00022705"/>
    </source>
</evidence>
<evidence type="ECO:0000313" key="13">
    <source>
        <dbReference type="EMBL" id="ADR77845.1"/>
    </source>
</evidence>
<dbReference type="InterPro" id="IPR036367">
    <property type="entry name" value="Ad_DBP_C_sf"/>
</dbReference>
<dbReference type="SUPFAM" id="SSF47724">
    <property type="entry name" value="Domain of early E2A DNA-binding protein, ADDBP"/>
    <property type="match status" value="1"/>
</dbReference>
<evidence type="ECO:0000259" key="12">
    <source>
        <dbReference type="Pfam" id="PF03728"/>
    </source>
</evidence>
<keyword evidence="14" id="KW-1185">Reference proteome</keyword>
<reference evidence="13 14" key="1">
    <citation type="journal article" date="2011" name="Virus Res.">
        <title>Genomic and phylogenetic analyses of murine adenovirus 2.</title>
        <authorList>
            <person name="Hemmi S."/>
            <person name="Vidovszky M.Z."/>
            <person name="Ruminska J."/>
            <person name="Ramelli S."/>
            <person name="Decurtins W."/>
            <person name="Greber U.F."/>
            <person name="Harrach B."/>
        </authorList>
    </citation>
    <scope>NUCLEOTIDE SEQUENCE [LARGE SCALE GENOMIC DNA]</scope>
    <source>
        <strain evidence="13">K87</strain>
    </source>
</reference>
<dbReference type="EMBL" id="HM049560">
    <property type="protein sequence ID" value="ADR77845.1"/>
    <property type="molecule type" value="Genomic_DNA"/>
</dbReference>
<accession>E7CH44</accession>
<dbReference type="GO" id="GO:0006351">
    <property type="term" value="P:DNA-templated transcription"/>
    <property type="evidence" value="ECO:0007669"/>
    <property type="project" value="InterPro"/>
</dbReference>
<dbReference type="GO" id="GO:0003677">
    <property type="term" value="F:DNA binding"/>
    <property type="evidence" value="ECO:0007669"/>
    <property type="project" value="UniProtKB-KW"/>
</dbReference>
<dbReference type="GeneID" id="10100732"/>
<evidence type="ECO:0000256" key="9">
    <source>
        <dbReference type="ARBA" id="ARBA00023125"/>
    </source>
</evidence>
<feature type="compositionally biased region" description="Polar residues" evidence="10">
    <location>
        <begin position="1"/>
        <end position="13"/>
    </location>
</feature>
<evidence type="ECO:0000313" key="14">
    <source>
        <dbReference type="Proteomes" id="UP000136399"/>
    </source>
</evidence>
<dbReference type="OrthoDB" id="4492at10239"/>
<feature type="region of interest" description="Disordered" evidence="10">
    <location>
        <begin position="1"/>
        <end position="104"/>
    </location>
</feature>
<feature type="domain" description="Adenovirus DNA-binding zinc-binding" evidence="12">
    <location>
        <begin position="214"/>
        <end position="315"/>
    </location>
</feature>
<feature type="compositionally biased region" description="Polar residues" evidence="10">
    <location>
        <begin position="30"/>
        <end position="42"/>
    </location>
</feature>
<dbReference type="Pfam" id="PF02236">
    <property type="entry name" value="Viral_DNA_bi"/>
    <property type="match status" value="1"/>
</dbReference>
<proteinExistence type="predicted"/>
<evidence type="ECO:0000256" key="6">
    <source>
        <dbReference type="ARBA" id="ARBA00022723"/>
    </source>
</evidence>
<keyword evidence="2" id="KW-0597">Phosphoprotein</keyword>
<feature type="domain" description="Adenovirus DNA-binding all-alpha" evidence="11">
    <location>
        <begin position="110"/>
        <end position="181"/>
    </location>
</feature>
<evidence type="ECO:0000256" key="1">
    <source>
        <dbReference type="ARBA" id="ARBA00022518"/>
    </source>
</evidence>
<dbReference type="InterPro" id="IPR036362">
    <property type="entry name" value="Adenovirus_DNA-bd_N_sf"/>
</dbReference>
<protein>
    <submittedName>
        <fullName evidence="13">DBP</fullName>
    </submittedName>
</protein>
<dbReference type="Gene3D" id="3.90.148.10">
    <property type="entry name" value="Adenovirus DNA-binding, C-terminal domain superfamily/Adenovirus DNA-binding, zinc binding domain"/>
    <property type="match status" value="2"/>
</dbReference>
<evidence type="ECO:0000259" key="11">
    <source>
        <dbReference type="Pfam" id="PF02236"/>
    </source>
</evidence>
<dbReference type="InterPro" id="IPR003176">
    <property type="entry name" value="Adenovirus_DNA-bd_a"/>
</dbReference>
<dbReference type="InterPro" id="IPR005376">
    <property type="entry name" value="Adenovirus_DNA-bd_zn-bd"/>
</dbReference>
<keyword evidence="7" id="KW-0862">Zinc</keyword>
<evidence type="ECO:0000256" key="4">
    <source>
        <dbReference type="ARBA" id="ARBA00022581"/>
    </source>
</evidence>
<feature type="region of interest" description="Disordered" evidence="10">
    <location>
        <begin position="460"/>
        <end position="480"/>
    </location>
</feature>
<evidence type="ECO:0000256" key="3">
    <source>
        <dbReference type="ARBA" id="ARBA00022562"/>
    </source>
</evidence>
<dbReference type="KEGG" id="vg:10100732"/>
<feature type="domain" description="Adenovirus DNA-binding zinc-binding" evidence="12">
    <location>
        <begin position="328"/>
        <end position="432"/>
    </location>
</feature>
<name>E7CH44_9ADEN</name>
<keyword evidence="8" id="KW-1194">Viral DNA replication</keyword>
<dbReference type="GO" id="GO:0006260">
    <property type="term" value="P:DNA replication"/>
    <property type="evidence" value="ECO:0007669"/>
    <property type="project" value="UniProtKB-KW"/>
</dbReference>
<dbReference type="GO" id="GO:0008270">
    <property type="term" value="F:zinc ion binding"/>
    <property type="evidence" value="ECO:0007669"/>
    <property type="project" value="InterPro"/>
</dbReference>
<sequence>MTGRVSLSLQQENRGAPSSRRPLVGRGTSMKRQTPATVSSSTAAKKPAAVRRPAVAAAPAVEPDDDIENLTPPPASTPDVPPPLPPKKPRRVGGAGAATASAPTVEQRWQRGRDLIEKIFQPLKCDPSRVTLLPDAETLAALRGACQAWMNTRRQNPQLNFSSRTSFAEQMARFLLQLILQATDELGRDVTGCAVWRQPVDFSADDQVNGPVGLRCYHGDSMVAREHIVEMSVTSEAGKRALSEQAEQAKVVQNEYGRSVVRLVYDDALICAKDARMPSGQHSSESCGLFFSDSVKMRTALAQYAAFQKACFPQMEAETAGKHLAVVLRCRCNWSAASSPKPTVQLGRQTCRPTAFQLTSASQLDAESLDDDRLRASVHFPCLLVFQCCNPSFRGGARSGGAGQCETPSCDWKLSAPDLLNAAQLAKNLWRDLLTEEPLPPLRLPELRWHQSLRYQPALLPQQVSDSHPEENASPFEMTA</sequence>
<evidence type="ECO:0000256" key="7">
    <source>
        <dbReference type="ARBA" id="ARBA00022833"/>
    </source>
</evidence>
<evidence type="ECO:0000256" key="8">
    <source>
        <dbReference type="ARBA" id="ARBA00023109"/>
    </source>
</evidence>
<dbReference type="GO" id="GO:0039693">
    <property type="term" value="P:viral DNA genome replication"/>
    <property type="evidence" value="ECO:0007669"/>
    <property type="project" value="UniProtKB-KW"/>
</dbReference>
<keyword evidence="5" id="KW-0235">DNA replication</keyword>
<keyword evidence="6" id="KW-0479">Metal-binding</keyword>
<evidence type="ECO:0000256" key="10">
    <source>
        <dbReference type="SAM" id="MobiDB-lite"/>
    </source>
</evidence>
<dbReference type="Gene3D" id="1.10.269.10">
    <property type="entry name" value="Adenovirus DNA-binding, N-terminal domain"/>
    <property type="match status" value="1"/>
</dbReference>
<keyword evidence="1" id="KW-0244">Early protein</keyword>